<dbReference type="EMBL" id="BAABCN010000007">
    <property type="protein sequence ID" value="GAA3880582.1"/>
    <property type="molecule type" value="Genomic_DNA"/>
</dbReference>
<dbReference type="InterPro" id="IPR000835">
    <property type="entry name" value="HTH_MarR-typ"/>
</dbReference>
<dbReference type="InterPro" id="IPR023187">
    <property type="entry name" value="Tscrpt_reg_MarR-type_CS"/>
</dbReference>
<evidence type="ECO:0000259" key="4">
    <source>
        <dbReference type="PROSITE" id="PS50995"/>
    </source>
</evidence>
<keyword evidence="1" id="KW-0805">Transcription regulation</keyword>
<sequence length="157" mass="17016">MNDSSQASVDRALTVALREFSWAVHRRPPERASVRPMPTTAIAMLKQVVDAPGSTVGDLAHELGLQQPNASATLRVLLQHGYVTREPGLDDRRIVRIMPTELGTQEQRAVSEAWAGSLDEALAALSEERRATLHAALEAIEEISHLLLAGVPGTARQ</sequence>
<evidence type="ECO:0000313" key="6">
    <source>
        <dbReference type="Proteomes" id="UP001501803"/>
    </source>
</evidence>
<dbReference type="PROSITE" id="PS01117">
    <property type="entry name" value="HTH_MARR_1"/>
    <property type="match status" value="1"/>
</dbReference>
<dbReference type="SUPFAM" id="SSF46785">
    <property type="entry name" value="Winged helix' DNA-binding domain"/>
    <property type="match status" value="1"/>
</dbReference>
<dbReference type="PANTHER" id="PTHR33164">
    <property type="entry name" value="TRANSCRIPTIONAL REGULATOR, MARR FAMILY"/>
    <property type="match status" value="1"/>
</dbReference>
<dbReference type="SMART" id="SM00347">
    <property type="entry name" value="HTH_MARR"/>
    <property type="match status" value="1"/>
</dbReference>
<keyword evidence="3" id="KW-0804">Transcription</keyword>
<keyword evidence="6" id="KW-1185">Reference proteome</keyword>
<organism evidence="5 6">
    <name type="scientific">Leifsonia kafniensis</name>
    <dbReference type="NCBI Taxonomy" id="475957"/>
    <lineage>
        <taxon>Bacteria</taxon>
        <taxon>Bacillati</taxon>
        <taxon>Actinomycetota</taxon>
        <taxon>Actinomycetes</taxon>
        <taxon>Micrococcales</taxon>
        <taxon>Microbacteriaceae</taxon>
        <taxon>Leifsonia</taxon>
    </lineage>
</organism>
<evidence type="ECO:0000256" key="2">
    <source>
        <dbReference type="ARBA" id="ARBA00023125"/>
    </source>
</evidence>
<evidence type="ECO:0000256" key="3">
    <source>
        <dbReference type="ARBA" id="ARBA00023163"/>
    </source>
</evidence>
<dbReference type="InterPro" id="IPR036390">
    <property type="entry name" value="WH_DNA-bd_sf"/>
</dbReference>
<accession>A0ABP7KLK9</accession>
<proteinExistence type="predicted"/>
<dbReference type="InterPro" id="IPR039422">
    <property type="entry name" value="MarR/SlyA-like"/>
</dbReference>
<gene>
    <name evidence="5" type="ORF">GCM10022381_23560</name>
</gene>
<protein>
    <recommendedName>
        <fullName evidence="4">HTH marR-type domain-containing protein</fullName>
    </recommendedName>
</protein>
<evidence type="ECO:0000256" key="1">
    <source>
        <dbReference type="ARBA" id="ARBA00023015"/>
    </source>
</evidence>
<comment type="caution">
    <text evidence="5">The sequence shown here is derived from an EMBL/GenBank/DDBJ whole genome shotgun (WGS) entry which is preliminary data.</text>
</comment>
<dbReference type="InterPro" id="IPR036388">
    <property type="entry name" value="WH-like_DNA-bd_sf"/>
</dbReference>
<dbReference type="RefSeq" id="WP_345066696.1">
    <property type="nucleotide sequence ID" value="NZ_BAABCN010000007.1"/>
</dbReference>
<evidence type="ECO:0000313" key="5">
    <source>
        <dbReference type="EMBL" id="GAA3880582.1"/>
    </source>
</evidence>
<dbReference type="PROSITE" id="PS50995">
    <property type="entry name" value="HTH_MARR_2"/>
    <property type="match status" value="1"/>
</dbReference>
<feature type="domain" description="HTH marR-type" evidence="4">
    <location>
        <begin position="6"/>
        <end position="142"/>
    </location>
</feature>
<dbReference type="Pfam" id="PF12802">
    <property type="entry name" value="MarR_2"/>
    <property type="match status" value="1"/>
</dbReference>
<name>A0ABP7KLK9_9MICO</name>
<dbReference type="Proteomes" id="UP001501803">
    <property type="component" value="Unassembled WGS sequence"/>
</dbReference>
<dbReference type="PANTHER" id="PTHR33164:SF103">
    <property type="entry name" value="REGULATORY PROTEIN MARR"/>
    <property type="match status" value="1"/>
</dbReference>
<keyword evidence="2" id="KW-0238">DNA-binding</keyword>
<reference evidence="6" key="1">
    <citation type="journal article" date="2019" name="Int. J. Syst. Evol. Microbiol.">
        <title>The Global Catalogue of Microorganisms (GCM) 10K type strain sequencing project: providing services to taxonomists for standard genome sequencing and annotation.</title>
        <authorList>
            <consortium name="The Broad Institute Genomics Platform"/>
            <consortium name="The Broad Institute Genome Sequencing Center for Infectious Disease"/>
            <person name="Wu L."/>
            <person name="Ma J."/>
        </authorList>
    </citation>
    <scope>NUCLEOTIDE SEQUENCE [LARGE SCALE GENOMIC DNA]</scope>
    <source>
        <strain evidence="6">JCM 17021</strain>
    </source>
</reference>
<dbReference type="Gene3D" id="1.10.10.10">
    <property type="entry name" value="Winged helix-like DNA-binding domain superfamily/Winged helix DNA-binding domain"/>
    <property type="match status" value="1"/>
</dbReference>